<accession>A0A6S7HDP9</accession>
<name>A0A6S7HDP9_PARCT</name>
<dbReference type="OrthoDB" id="8065733at2759"/>
<dbReference type="Pfam" id="PF05380">
    <property type="entry name" value="Peptidase_A17"/>
    <property type="match status" value="1"/>
</dbReference>
<dbReference type="Pfam" id="PF18701">
    <property type="entry name" value="DUF5641"/>
    <property type="match status" value="1"/>
</dbReference>
<evidence type="ECO:0000259" key="1">
    <source>
        <dbReference type="Pfam" id="PF18701"/>
    </source>
</evidence>
<organism evidence="2 3">
    <name type="scientific">Paramuricea clavata</name>
    <name type="common">Red gorgonian</name>
    <name type="synonym">Violescent sea-whip</name>
    <dbReference type="NCBI Taxonomy" id="317549"/>
    <lineage>
        <taxon>Eukaryota</taxon>
        <taxon>Metazoa</taxon>
        <taxon>Cnidaria</taxon>
        <taxon>Anthozoa</taxon>
        <taxon>Octocorallia</taxon>
        <taxon>Malacalcyonacea</taxon>
        <taxon>Plexauridae</taxon>
        <taxon>Paramuricea</taxon>
    </lineage>
</organism>
<dbReference type="EMBL" id="CACRXK020004068">
    <property type="protein sequence ID" value="CAB4001367.1"/>
    <property type="molecule type" value="Genomic_DNA"/>
</dbReference>
<proteinExistence type="predicted"/>
<comment type="caution">
    <text evidence="2">The sequence shown here is derived from an EMBL/GenBank/DDBJ whole genome shotgun (WGS) entry which is preliminary data.</text>
</comment>
<dbReference type="Proteomes" id="UP001152795">
    <property type="component" value="Unassembled WGS sequence"/>
</dbReference>
<dbReference type="AlphaFoldDB" id="A0A6S7HDP9"/>
<dbReference type="InterPro" id="IPR008042">
    <property type="entry name" value="Retrotrans_Pao"/>
</dbReference>
<gene>
    <name evidence="2" type="ORF">PACLA_8A014902</name>
</gene>
<dbReference type="InterPro" id="IPR040676">
    <property type="entry name" value="DUF5641"/>
</dbReference>
<dbReference type="PANTHER" id="PTHR47331">
    <property type="entry name" value="PHD-TYPE DOMAIN-CONTAINING PROTEIN"/>
    <property type="match status" value="1"/>
</dbReference>
<evidence type="ECO:0000313" key="2">
    <source>
        <dbReference type="EMBL" id="CAB4001367.1"/>
    </source>
</evidence>
<evidence type="ECO:0000313" key="3">
    <source>
        <dbReference type="Proteomes" id="UP001152795"/>
    </source>
</evidence>
<protein>
    <recommendedName>
        <fullName evidence="1">DUF5641 domain-containing protein</fullName>
    </recommendedName>
</protein>
<sequence length="578" mass="64863">MQLTGAGSSFASSTFIKHLGMKPSRWEWKSIETMTTTVCQKIPIYDVKLLSTDGKEELAVSLTMLDKPVITTLSNPKIEELKKQFPHLRGLCFDNEDDREQHPIHLILGVGDLARIKTSTCRVGDVNQPVAEKTTFGWTVMGPGKNESHISYFAKTLQEDYEKLCNLDVLGLHETTKMCIVYNASSSETASLKDCLETGPPSLAQRRREKSPLLLGAILQEHLNTLEQNYPETVAELRNDLYVDDVISGGTCEQEVTKVKEEAKEIFHQGGFTLHKWHCFVASLEEPENNDSEQTYEKESLGTKTGEAKILGLKWNKLKDTLAVDFTSCKATQEYTKRGILRAMAKVYDPLGLVSPVMLEAKHLYRIVCEKNLPWDAHLEKEMEFIWHQWLKKLTDKITVPRSIVSLQLPLTEVKLHGFGDASRKGCCAAIYGVVKAQPFAAPPTAPLPEFRTQGDRAFQTVGVDFAGPLEYKIGEIVLIKGEEKDRGQRKIGVIQEFVKGRDGVIRGAKLKTVNGVRERPLQLLYPMELCVSRNADKKVMKQLNPKAEEFQPGNKRAAKTNAKTVISYTLISQNCPR</sequence>
<feature type="domain" description="DUF5641" evidence="1">
    <location>
        <begin position="472"/>
        <end position="526"/>
    </location>
</feature>
<keyword evidence="3" id="KW-1185">Reference proteome</keyword>
<reference evidence="2" key="1">
    <citation type="submission" date="2020-04" db="EMBL/GenBank/DDBJ databases">
        <authorList>
            <person name="Alioto T."/>
            <person name="Alioto T."/>
            <person name="Gomez Garrido J."/>
        </authorList>
    </citation>
    <scope>NUCLEOTIDE SEQUENCE</scope>
    <source>
        <strain evidence="2">A484AB</strain>
    </source>
</reference>